<proteinExistence type="inferred from homology"/>
<gene>
    <name evidence="11" type="ORF">KVV02_003874</name>
</gene>
<feature type="transmembrane region" description="Helical" evidence="10">
    <location>
        <begin position="201"/>
        <end position="219"/>
    </location>
</feature>
<name>A0A9P8CZ11_MORAP</name>
<evidence type="ECO:0000256" key="10">
    <source>
        <dbReference type="SAM" id="Phobius"/>
    </source>
</evidence>
<evidence type="ECO:0000313" key="12">
    <source>
        <dbReference type="Proteomes" id="UP000717515"/>
    </source>
</evidence>
<keyword evidence="3" id="KW-0813">Transport</keyword>
<evidence type="ECO:0000256" key="5">
    <source>
        <dbReference type="ARBA" id="ARBA00022856"/>
    </source>
</evidence>
<evidence type="ECO:0000256" key="6">
    <source>
        <dbReference type="ARBA" id="ARBA00022927"/>
    </source>
</evidence>
<protein>
    <submittedName>
        <fullName evidence="11">Uncharacterized protein</fullName>
    </submittedName>
</protein>
<reference evidence="11" key="1">
    <citation type="submission" date="2021-07" db="EMBL/GenBank/DDBJ databases">
        <title>Draft genome of Mortierella alpina, strain LL118, isolated from an aspen leaf litter sample.</title>
        <authorList>
            <person name="Yang S."/>
            <person name="Vinatzer B.A."/>
        </authorList>
    </citation>
    <scope>NUCLEOTIDE SEQUENCE</scope>
    <source>
        <strain evidence="11">LL118</strain>
    </source>
</reference>
<keyword evidence="7 10" id="KW-1133">Transmembrane helix</keyword>
<evidence type="ECO:0000313" key="11">
    <source>
        <dbReference type="EMBL" id="KAG9319765.1"/>
    </source>
</evidence>
<evidence type="ECO:0000256" key="4">
    <source>
        <dbReference type="ARBA" id="ARBA00022692"/>
    </source>
</evidence>
<feature type="transmembrane region" description="Helical" evidence="10">
    <location>
        <begin position="123"/>
        <end position="141"/>
    </location>
</feature>
<evidence type="ECO:0000256" key="3">
    <source>
        <dbReference type="ARBA" id="ARBA00022448"/>
    </source>
</evidence>
<feature type="transmembrane region" description="Helical" evidence="10">
    <location>
        <begin position="46"/>
        <end position="63"/>
    </location>
</feature>
<feature type="compositionally biased region" description="Basic and acidic residues" evidence="9">
    <location>
        <begin position="1"/>
        <end position="16"/>
    </location>
</feature>
<dbReference type="InterPro" id="IPR004813">
    <property type="entry name" value="OPT"/>
</dbReference>
<organism evidence="11 12">
    <name type="scientific">Mortierella alpina</name>
    <name type="common">Oleaginous fungus</name>
    <name type="synonym">Mortierella renispora</name>
    <dbReference type="NCBI Taxonomy" id="64518"/>
    <lineage>
        <taxon>Eukaryota</taxon>
        <taxon>Fungi</taxon>
        <taxon>Fungi incertae sedis</taxon>
        <taxon>Mucoromycota</taxon>
        <taxon>Mortierellomycotina</taxon>
        <taxon>Mortierellomycetes</taxon>
        <taxon>Mortierellales</taxon>
        <taxon>Mortierellaceae</taxon>
        <taxon>Mortierella</taxon>
    </lineage>
</organism>
<evidence type="ECO:0000256" key="8">
    <source>
        <dbReference type="ARBA" id="ARBA00023136"/>
    </source>
</evidence>
<dbReference type="GO" id="GO:0035673">
    <property type="term" value="F:oligopeptide transmembrane transporter activity"/>
    <property type="evidence" value="ECO:0007669"/>
    <property type="project" value="InterPro"/>
</dbReference>
<dbReference type="PANTHER" id="PTHR22601">
    <property type="entry name" value="ISP4 LIKE PROTEIN"/>
    <property type="match status" value="1"/>
</dbReference>
<feature type="transmembrane region" description="Helical" evidence="10">
    <location>
        <begin position="91"/>
        <end position="111"/>
    </location>
</feature>
<keyword evidence="4 10" id="KW-0812">Transmembrane</keyword>
<comment type="caution">
    <text evidence="11">The sequence shown here is derived from an EMBL/GenBank/DDBJ whole genome shotgun (WGS) entry which is preliminary data.</text>
</comment>
<dbReference type="GO" id="GO:0015031">
    <property type="term" value="P:protein transport"/>
    <property type="evidence" value="ECO:0007669"/>
    <property type="project" value="UniProtKB-KW"/>
</dbReference>
<keyword evidence="5" id="KW-0571">Peptide transport</keyword>
<keyword evidence="6" id="KW-0653">Protein transport</keyword>
<keyword evidence="8 10" id="KW-0472">Membrane</keyword>
<dbReference type="GO" id="GO:0016020">
    <property type="term" value="C:membrane"/>
    <property type="evidence" value="ECO:0007669"/>
    <property type="project" value="UniProtKB-SubCell"/>
</dbReference>
<feature type="region of interest" description="Disordered" evidence="9">
    <location>
        <begin position="1"/>
        <end position="30"/>
    </location>
</feature>
<feature type="compositionally biased region" description="Acidic residues" evidence="9">
    <location>
        <begin position="17"/>
        <end position="28"/>
    </location>
</feature>
<evidence type="ECO:0000256" key="1">
    <source>
        <dbReference type="ARBA" id="ARBA00004141"/>
    </source>
</evidence>
<evidence type="ECO:0000256" key="7">
    <source>
        <dbReference type="ARBA" id="ARBA00022989"/>
    </source>
</evidence>
<dbReference type="Pfam" id="PF03169">
    <property type="entry name" value="OPT"/>
    <property type="match status" value="2"/>
</dbReference>
<feature type="transmembrane region" description="Helical" evidence="10">
    <location>
        <begin position="240"/>
        <end position="264"/>
    </location>
</feature>
<evidence type="ECO:0000256" key="9">
    <source>
        <dbReference type="SAM" id="MobiDB-lite"/>
    </source>
</evidence>
<comment type="similarity">
    <text evidence="2">Belongs to the oligopeptide OPT transporter family.</text>
</comment>
<evidence type="ECO:0000256" key="2">
    <source>
        <dbReference type="ARBA" id="ARBA00008807"/>
    </source>
</evidence>
<feature type="transmembrane region" description="Helical" evidence="10">
    <location>
        <begin position="276"/>
        <end position="299"/>
    </location>
</feature>
<dbReference type="AlphaFoldDB" id="A0A9P8CZ11"/>
<comment type="subcellular location">
    <subcellularLocation>
        <location evidence="1">Membrane</location>
        <topology evidence="1">Multi-pass membrane protein</topology>
    </subcellularLocation>
</comment>
<dbReference type="InterPro" id="IPR004648">
    <property type="entry name" value="Oligpept_transpt"/>
</dbReference>
<sequence>MSEKRDYENGVEKADIADEVSLEEETEPENSKIEAVRLGKSAKGTFSIYFVNLASYAMGTFMARTLPTTKWTIGGHTFSLNPGPFNIKEHALIGVGVSAAAGSAYAVYTLSVVDLMLKHRINALGSMILIITTQCLGYGMAGTLRKYLVYPAEMRALLDGSKDDPSGLWTGANPQVYWGSGLIYGALGPARMFGKSSQYNFIYWGFFIGAILPVIQWGLSKKFPKIRWSAINVTLIAGGMSLYPTGLVIGVICSLAVCVIWQGWLFKYHKNWWSKYTFILSAALDTGAAFTGLFLFLFLQGGLHPKLTFDMPSWFLNYYTPEGTNAPYMGVNRCGAFEGKWESGMLEK</sequence>
<dbReference type="Proteomes" id="UP000717515">
    <property type="component" value="Unassembled WGS sequence"/>
</dbReference>
<accession>A0A9P8CZ11</accession>
<dbReference type="EMBL" id="JAIFTL010000381">
    <property type="protein sequence ID" value="KAG9319765.1"/>
    <property type="molecule type" value="Genomic_DNA"/>
</dbReference>